<feature type="domain" description="Zinc-ribbon" evidence="1">
    <location>
        <begin position="4"/>
        <end position="99"/>
    </location>
</feature>
<evidence type="ECO:0000313" key="2">
    <source>
        <dbReference type="EMBL" id="MFA9479179.1"/>
    </source>
</evidence>
<comment type="caution">
    <text evidence="2">The sequence shown here is derived from an EMBL/GenBank/DDBJ whole genome shotgun (WGS) entry which is preliminary data.</text>
</comment>
<dbReference type="Pfam" id="PF10005">
    <property type="entry name" value="Zn_ribbon_DZR_6"/>
    <property type="match status" value="1"/>
</dbReference>
<protein>
    <submittedName>
        <fullName evidence="2">Zinc-binding metallopeptidase</fullName>
    </submittedName>
</protein>
<dbReference type="InterPro" id="IPR011201">
    <property type="entry name" value="Zinc-ribbon_6_bact"/>
</dbReference>
<gene>
    <name evidence="2" type="ORF">ACERK3_12880</name>
</gene>
<name>A0ABV4U6F6_9BACT</name>
<dbReference type="Pfam" id="PF15887">
    <property type="entry name" value="Peptidase_Mx"/>
    <property type="match status" value="1"/>
</dbReference>
<sequence length="353" mass="40257">MQIYACTCDNSLFFDNSQCLRCGKMAGLCPACRRIVPLEPRPDGGLRCGWDDCGVSLVRCYNSQQHNVCNWCIASDKTVAESGDLCRSCRFTQTIPDLSVPSHHVKWYRLEQAKRRLFYNLDILGLPYGTNADGFQPPLAFDFKADVTPAGEPWRSLGQAERVITGHANGRITINIAEADHVERERLRVDFGESHRTLIGHFRHEIGHYYWLMLIQNQREPDFKRVFGDPENPTYKDAIDRYYKHGPAPDWQHHFISAYASMHPWEDWAETFAGYLDMTALLDTARHVGFSSVYPDADFDTLVVEYQRLGIAVNELNRGVGLLDLVPDVLVTPVVEKMRFINQVCRTVALTPQ</sequence>
<evidence type="ECO:0000313" key="3">
    <source>
        <dbReference type="Proteomes" id="UP001575105"/>
    </source>
</evidence>
<dbReference type="Proteomes" id="UP001575105">
    <property type="component" value="Unassembled WGS sequence"/>
</dbReference>
<dbReference type="RefSeq" id="WP_425346106.1">
    <property type="nucleotide sequence ID" value="NZ_JBGUBD010000007.1"/>
</dbReference>
<keyword evidence="3" id="KW-1185">Reference proteome</keyword>
<accession>A0ABV4U6F6</accession>
<dbReference type="Gene3D" id="3.40.390.70">
    <property type="match status" value="1"/>
</dbReference>
<reference evidence="2 3" key="1">
    <citation type="submission" date="2024-08" db="EMBL/GenBank/DDBJ databases">
        <title>Whole-genome sequencing of halo(alkali)philic microorganisms from hypersaline lakes.</title>
        <authorList>
            <person name="Sorokin D.Y."/>
            <person name="Merkel A.Y."/>
            <person name="Messina E."/>
            <person name="Yakimov M."/>
        </authorList>
    </citation>
    <scope>NUCLEOTIDE SEQUENCE [LARGE SCALE GENOMIC DNA]</scope>
    <source>
        <strain evidence="2 3">AB-hyl4</strain>
    </source>
</reference>
<dbReference type="PIRSF" id="PIRSF012641">
    <property type="entry name" value="UCP012641"/>
    <property type="match status" value="1"/>
</dbReference>
<evidence type="ECO:0000259" key="1">
    <source>
        <dbReference type="Pfam" id="PF10005"/>
    </source>
</evidence>
<dbReference type="EMBL" id="JBGUBD010000007">
    <property type="protein sequence ID" value="MFA9479179.1"/>
    <property type="molecule type" value="Genomic_DNA"/>
</dbReference>
<dbReference type="InterPro" id="IPR031321">
    <property type="entry name" value="UCP012641"/>
</dbReference>
<proteinExistence type="predicted"/>
<organism evidence="2 3">
    <name type="scientific">Natronomicrosphaera hydrolytica</name>
    <dbReference type="NCBI Taxonomy" id="3242702"/>
    <lineage>
        <taxon>Bacteria</taxon>
        <taxon>Pseudomonadati</taxon>
        <taxon>Planctomycetota</taxon>
        <taxon>Phycisphaerae</taxon>
        <taxon>Phycisphaerales</taxon>
        <taxon>Phycisphaeraceae</taxon>
        <taxon>Natronomicrosphaera</taxon>
    </lineage>
</organism>